<comment type="caution">
    <text evidence="7">The sequence shown here is derived from an EMBL/GenBank/DDBJ whole genome shotgun (WGS) entry which is preliminary data.</text>
</comment>
<dbReference type="Gene3D" id="3.40.50.970">
    <property type="match status" value="2"/>
</dbReference>
<dbReference type="GO" id="GO:0009083">
    <property type="term" value="P:branched-chain amino acid catabolic process"/>
    <property type="evidence" value="ECO:0007669"/>
    <property type="project" value="TreeGrafter"/>
</dbReference>
<dbReference type="GO" id="GO:0007584">
    <property type="term" value="P:response to nutrient"/>
    <property type="evidence" value="ECO:0007669"/>
    <property type="project" value="TreeGrafter"/>
</dbReference>
<gene>
    <name evidence="7" type="ORF">BGO89_01460</name>
</gene>
<comment type="cofactor">
    <cofactor evidence="1">
        <name>thiamine diphosphate</name>
        <dbReference type="ChEBI" id="CHEBI:58937"/>
    </cofactor>
</comment>
<comment type="function">
    <text evidence="2">E1 component of the 2-oxoglutarate dehydrogenase (OGDH) complex which catalyzes the decarboxylation of 2-oxoglutarate, the first step in the conversion of 2-oxoglutarate to succinyl-CoA and CO(2).</text>
</comment>
<dbReference type="EMBL" id="MKVH01000002">
    <property type="protein sequence ID" value="OJX61274.1"/>
    <property type="molecule type" value="Genomic_DNA"/>
</dbReference>
<dbReference type="Proteomes" id="UP000184233">
    <property type="component" value="Unassembled WGS sequence"/>
</dbReference>
<dbReference type="InterPro" id="IPR009014">
    <property type="entry name" value="Transketo_C/PFOR_II"/>
</dbReference>
<sequence>MTKAEWLDVARTVVQSRLIDNIEESELAPSGKVTYQFSAKGHELAQAILGRLLRQGKDAATVYYRSRPLVMAAGMSVEEAVAGPLALSGSRNGGRDIGVVHHLPNRLGVTVLPASGDVGAQYTPAVGWAQAISYRTSVMNEEAWKGAVAVALGGDGSTATNGFWAALNIATTQKLPMLFFIEDNQYGISVPGTFQTPGGNIAANLASFANLRIVECDGTNPEEAERLISKTLDHVREKQAPALLRVRVPRICGHSGADNQSYKTKEERADEEARDPLGRLKDFFERKKYMTSEQWDAFVAQCEADVRAGVDAALAQPEPVSADALTHAFYDGLAPKHGGLMGDAVEPPTATGEQQEQGGRVNLIEAVKRTLDYELGVNPRVLVFGEDVGVKGGVHGATVDLQVKHGAQRVFDTSLSEEGIIGRAVGMAMAGLVPVPEIQFRKYLDPATEQINDCGTLRWRTNGDFAAPMVLRIPVGYSKRTGDPWHSVSGEAIFAHTIGWRVAMPSNAQDAVGLLRTALRGNDPTFFLEHRAIQDTMPGRGVYPGDQYVLPFGVANVVREGSRATVVCWGEMVHRAKGVVEAMNEDIEIIDLRTIVPWDREAVMNSVRKTSRVLVLHEDTITCGFGAEIAATIAQDCFRHLDAPVQRLATPDIPIPYNKGMMEVVIPSTSLIERTLRDLIAY</sequence>
<dbReference type="EC" id="1.2.4.4" evidence="3"/>
<dbReference type="AlphaFoldDB" id="A0A1M3L6Y5"/>
<proteinExistence type="predicted"/>
<evidence type="ECO:0000256" key="1">
    <source>
        <dbReference type="ARBA" id="ARBA00001964"/>
    </source>
</evidence>
<feature type="domain" description="Transketolase-like pyrimidine-binding" evidence="6">
    <location>
        <begin position="361"/>
        <end position="536"/>
    </location>
</feature>
<keyword evidence="5" id="KW-0786">Thiamine pyrophosphate</keyword>
<reference evidence="7 8" key="1">
    <citation type="submission" date="2016-09" db="EMBL/GenBank/DDBJ databases">
        <title>Genome-resolved meta-omics ties microbial dynamics to process performance in biotechnology for thiocyanate degradation.</title>
        <authorList>
            <person name="Kantor R.S."/>
            <person name="Huddy R.J."/>
            <person name="Iyer R."/>
            <person name="Thomas B.C."/>
            <person name="Brown C.T."/>
            <person name="Anantharaman K."/>
            <person name="Tringe S."/>
            <person name="Hettich R.L."/>
            <person name="Harrison S.T."/>
            <person name="Banfield J.F."/>
        </authorList>
    </citation>
    <scope>NUCLEOTIDE SEQUENCE [LARGE SCALE GENOMIC DNA]</scope>
    <source>
        <strain evidence="7">59-99</strain>
    </source>
</reference>
<dbReference type="GO" id="GO:0003863">
    <property type="term" value="F:branched-chain 2-oxo acid dehydrogenase activity"/>
    <property type="evidence" value="ECO:0007669"/>
    <property type="project" value="UniProtKB-EC"/>
</dbReference>
<dbReference type="CDD" id="cd02000">
    <property type="entry name" value="TPP_E1_PDC_ADC_BCADC"/>
    <property type="match status" value="1"/>
</dbReference>
<dbReference type="Pfam" id="PF02780">
    <property type="entry name" value="Transketolase_C"/>
    <property type="match status" value="1"/>
</dbReference>
<dbReference type="Gene3D" id="3.40.50.920">
    <property type="match status" value="1"/>
</dbReference>
<evidence type="ECO:0000313" key="7">
    <source>
        <dbReference type="EMBL" id="OJX61274.1"/>
    </source>
</evidence>
<dbReference type="InterPro" id="IPR029061">
    <property type="entry name" value="THDP-binding"/>
</dbReference>
<name>A0A1M3L6Y5_9BACT</name>
<evidence type="ECO:0000256" key="4">
    <source>
        <dbReference type="ARBA" id="ARBA00023002"/>
    </source>
</evidence>
<evidence type="ECO:0000256" key="5">
    <source>
        <dbReference type="ARBA" id="ARBA00023052"/>
    </source>
</evidence>
<keyword evidence="7" id="KW-0670">Pyruvate</keyword>
<dbReference type="SUPFAM" id="SSF52922">
    <property type="entry name" value="TK C-terminal domain-like"/>
    <property type="match status" value="1"/>
</dbReference>
<dbReference type="InterPro" id="IPR001017">
    <property type="entry name" value="DH_E1"/>
</dbReference>
<dbReference type="FunFam" id="3.40.50.920:FF:000001">
    <property type="entry name" value="Pyruvate dehydrogenase E1 beta subunit"/>
    <property type="match status" value="1"/>
</dbReference>
<dbReference type="InterPro" id="IPR033248">
    <property type="entry name" value="Transketolase_C"/>
</dbReference>
<evidence type="ECO:0000313" key="8">
    <source>
        <dbReference type="Proteomes" id="UP000184233"/>
    </source>
</evidence>
<evidence type="ECO:0000259" key="6">
    <source>
        <dbReference type="SMART" id="SM00861"/>
    </source>
</evidence>
<keyword evidence="4" id="KW-0560">Oxidoreductase</keyword>
<dbReference type="InterPro" id="IPR005475">
    <property type="entry name" value="Transketolase-like_Pyr-bd"/>
</dbReference>
<protein>
    <recommendedName>
        <fullName evidence="3">3-methyl-2-oxobutanoate dehydrogenase (2-methylpropanoyl-transferring)</fullName>
        <ecNumber evidence="3">1.2.4.4</ecNumber>
    </recommendedName>
</protein>
<dbReference type="SMART" id="SM00861">
    <property type="entry name" value="Transket_pyr"/>
    <property type="match status" value="1"/>
</dbReference>
<accession>A0A1M3L6Y5</accession>
<dbReference type="Pfam" id="PF02779">
    <property type="entry name" value="Transket_pyr"/>
    <property type="match status" value="1"/>
</dbReference>
<dbReference type="PANTHER" id="PTHR42980:SF1">
    <property type="entry name" value="2-OXOISOVALERATE DEHYDROGENASE SUBUNIT BETA, MITOCHONDRIAL"/>
    <property type="match status" value="1"/>
</dbReference>
<organism evidence="7 8">
    <name type="scientific">Candidatus Kapaibacterium thiocyanatum</name>
    <dbReference type="NCBI Taxonomy" id="1895771"/>
    <lineage>
        <taxon>Bacteria</taxon>
        <taxon>Pseudomonadati</taxon>
        <taxon>Candidatus Kapaibacteriota</taxon>
        <taxon>Candidatus Kapaibacteriia</taxon>
        <taxon>Candidatus Kapaibacteriales</taxon>
        <taxon>Candidatus Kapaibacteriaceae</taxon>
        <taxon>Candidatus Kapaibacterium</taxon>
    </lineage>
</organism>
<dbReference type="PANTHER" id="PTHR42980">
    <property type="entry name" value="2-OXOISOVALERATE DEHYDROGENASE SUBUNIT BETA-RELATED"/>
    <property type="match status" value="1"/>
</dbReference>
<dbReference type="Pfam" id="PF00676">
    <property type="entry name" value="E1_dh"/>
    <property type="match status" value="1"/>
</dbReference>
<dbReference type="SUPFAM" id="SSF52518">
    <property type="entry name" value="Thiamin diphosphate-binding fold (THDP-binding)"/>
    <property type="match status" value="2"/>
</dbReference>
<evidence type="ECO:0000256" key="3">
    <source>
        <dbReference type="ARBA" id="ARBA00012277"/>
    </source>
</evidence>
<evidence type="ECO:0000256" key="2">
    <source>
        <dbReference type="ARBA" id="ARBA00003906"/>
    </source>
</evidence>
<dbReference type="STRING" id="1895771.BGO89_01460"/>